<evidence type="ECO:0000313" key="2">
    <source>
        <dbReference type="Proteomes" id="UP001500393"/>
    </source>
</evidence>
<gene>
    <name evidence="1" type="ORF">GCM10009789_82890</name>
</gene>
<proteinExistence type="predicted"/>
<accession>A0ABP4QMM6</accession>
<evidence type="ECO:0000313" key="1">
    <source>
        <dbReference type="EMBL" id="GAA1616333.1"/>
    </source>
</evidence>
<reference evidence="2" key="1">
    <citation type="journal article" date="2019" name="Int. J. Syst. Evol. Microbiol.">
        <title>The Global Catalogue of Microorganisms (GCM) 10K type strain sequencing project: providing services to taxonomists for standard genome sequencing and annotation.</title>
        <authorList>
            <consortium name="The Broad Institute Genomics Platform"/>
            <consortium name="The Broad Institute Genome Sequencing Center for Infectious Disease"/>
            <person name="Wu L."/>
            <person name="Ma J."/>
        </authorList>
    </citation>
    <scope>NUCLEOTIDE SEQUENCE [LARGE SCALE GENOMIC DNA]</scope>
    <source>
        <strain evidence="2">JCM 14969</strain>
    </source>
</reference>
<dbReference type="EMBL" id="BAAAOS010000066">
    <property type="protein sequence ID" value="GAA1616333.1"/>
    <property type="molecule type" value="Genomic_DNA"/>
</dbReference>
<comment type="caution">
    <text evidence="1">The sequence shown here is derived from an EMBL/GenBank/DDBJ whole genome shotgun (WGS) entry which is preliminary data.</text>
</comment>
<sequence length="230" mass="24723">MTVRENVVVSAAVRDKLGPSLQQILDSLWAIDCQTCNQPLPGRRPALSVDDFSIFASATLHHHECRQSAWNETDQIRAAAGETVSHHTLCALLPVAYGDNGEEGRKPFVLVNPGLEMIYLARSALGQWAVEPNRAFVDAGFAPPPLTSTPVPGAVVELRGNQLVIGFRSGLMGPFDVNLNDEARNLVAAEGGAVVLMTHAVDPHEITDPTQLEPALRGDRTLMGYTQLAG</sequence>
<organism evidence="1 2">
    <name type="scientific">Kribbella sancticallisti</name>
    <dbReference type="NCBI Taxonomy" id="460087"/>
    <lineage>
        <taxon>Bacteria</taxon>
        <taxon>Bacillati</taxon>
        <taxon>Actinomycetota</taxon>
        <taxon>Actinomycetes</taxon>
        <taxon>Propionibacteriales</taxon>
        <taxon>Kribbellaceae</taxon>
        <taxon>Kribbella</taxon>
    </lineage>
</organism>
<dbReference type="Proteomes" id="UP001500393">
    <property type="component" value="Unassembled WGS sequence"/>
</dbReference>
<name>A0ABP4QMM6_9ACTN</name>
<protein>
    <submittedName>
        <fullName evidence="1">Uncharacterized protein</fullName>
    </submittedName>
</protein>
<keyword evidence="2" id="KW-1185">Reference proteome</keyword>